<name>S2W028_9ACTN</name>
<proteinExistence type="predicted"/>
<gene>
    <name evidence="3" type="ORF">HMPREF9306_02063</name>
</gene>
<evidence type="ECO:0000313" key="4">
    <source>
        <dbReference type="Proteomes" id="UP000014417"/>
    </source>
</evidence>
<evidence type="ECO:0000313" key="3">
    <source>
        <dbReference type="EMBL" id="EPD32491.1"/>
    </source>
</evidence>
<dbReference type="PANTHER" id="PTHR43566:SF2">
    <property type="entry name" value="DUF4143 DOMAIN-CONTAINING PROTEIN"/>
    <property type="match status" value="1"/>
</dbReference>
<sequence>MNSGEIHTFGVEKSVLFGIVWVMKSYLPRVADSLVEQALRSSGAVEIRGTRACGKTETARQFAASEIRLDAGDARAALAATQPETALSGDTPRLIDEWQLVQGIWNAVRREVDERRRPGQFLLTGSAAPEDDPFRHSGAGRFRRVLLRTMSFFESGHSSGQVGLGSLFKDQSVPIAESQLGFGEVVNRIVSGGWPGWLGLEASDAQAQAGSYLDDIAEHDFPDVAGMRRDPRRFRAYLNALAGLVAQPASFSAINRRMQDEFSASVSATAAGELHDFASRMYLVEDQPAWSPKLRSKTTAAQAPVRHLADPSLAAALLNAGTERLLLDLNTLGFLFESQVIHDLRVYAQAAGARGVFHFRDTKGRDEIDAVVENADGRWIGFEVKLGEENVDAAAANLLRVSAKIARQPSALVVITPTGVSYRRSDGVLVVSLTVLGP</sequence>
<keyword evidence="4" id="KW-1185">Reference proteome</keyword>
<dbReference type="InterPro" id="IPR041682">
    <property type="entry name" value="AAA_14"/>
</dbReference>
<dbReference type="InterPro" id="IPR025420">
    <property type="entry name" value="DUF4143"/>
</dbReference>
<evidence type="ECO:0000259" key="1">
    <source>
        <dbReference type="Pfam" id="PF13173"/>
    </source>
</evidence>
<dbReference type="PANTHER" id="PTHR43566">
    <property type="entry name" value="CONSERVED PROTEIN"/>
    <property type="match status" value="1"/>
</dbReference>
<feature type="domain" description="AAA" evidence="1">
    <location>
        <begin position="44"/>
        <end position="154"/>
    </location>
</feature>
<comment type="caution">
    <text evidence="3">The sequence shown here is derived from an EMBL/GenBank/DDBJ whole genome shotgun (WGS) entry which is preliminary data.</text>
</comment>
<protein>
    <recommendedName>
        <fullName evidence="5">DUF4143 domain-containing protein</fullName>
    </recommendedName>
</protein>
<organism evidence="3 4">
    <name type="scientific">Propionimicrobium lymphophilum ACS-093-V-SCH5</name>
    <dbReference type="NCBI Taxonomy" id="883161"/>
    <lineage>
        <taxon>Bacteria</taxon>
        <taxon>Bacillati</taxon>
        <taxon>Actinomycetota</taxon>
        <taxon>Actinomycetes</taxon>
        <taxon>Propionibacteriales</taxon>
        <taxon>Propionibacteriaceae</taxon>
        <taxon>Propionimicrobium</taxon>
    </lineage>
</organism>
<dbReference type="Proteomes" id="UP000014417">
    <property type="component" value="Unassembled WGS sequence"/>
</dbReference>
<dbReference type="HOGENOM" id="CLU_041527_4_1_11"/>
<dbReference type="Pfam" id="PF13635">
    <property type="entry name" value="DUF4143"/>
    <property type="match status" value="1"/>
</dbReference>
<dbReference type="STRING" id="883161.HMPREF9306_02063"/>
<dbReference type="Pfam" id="PF13173">
    <property type="entry name" value="AAA_14"/>
    <property type="match status" value="1"/>
</dbReference>
<reference evidence="3 4" key="1">
    <citation type="submission" date="2013-04" db="EMBL/GenBank/DDBJ databases">
        <title>The Genome Sequence of Propionimicrobium lymphophilum ACS-093-V-SCH5.</title>
        <authorList>
            <consortium name="The Broad Institute Genomics Platform"/>
            <person name="Earl A."/>
            <person name="Ward D."/>
            <person name="Feldgarden M."/>
            <person name="Gevers D."/>
            <person name="Saerens B."/>
            <person name="Vaneechoutte M."/>
            <person name="Walker B."/>
            <person name="Young S."/>
            <person name="Zeng Q."/>
            <person name="Gargeya S."/>
            <person name="Fitzgerald M."/>
            <person name="Haas B."/>
            <person name="Abouelleil A."/>
            <person name="Allen A.W."/>
            <person name="Alvarado L."/>
            <person name="Arachchi H.M."/>
            <person name="Berlin A.M."/>
            <person name="Chapman S.B."/>
            <person name="Gainer-Dewar J."/>
            <person name="Goldberg J."/>
            <person name="Griggs A."/>
            <person name="Gujja S."/>
            <person name="Hansen M."/>
            <person name="Howarth C."/>
            <person name="Imamovic A."/>
            <person name="Ireland A."/>
            <person name="Larimer J."/>
            <person name="McCowan C."/>
            <person name="Murphy C."/>
            <person name="Pearson M."/>
            <person name="Poon T.W."/>
            <person name="Priest M."/>
            <person name="Roberts A."/>
            <person name="Saif S."/>
            <person name="Shea T."/>
            <person name="Sisk P."/>
            <person name="Sykes S."/>
            <person name="Wortman J."/>
            <person name="Nusbaum C."/>
            <person name="Birren B."/>
        </authorList>
    </citation>
    <scope>NUCLEOTIDE SEQUENCE [LARGE SCALE GENOMIC DNA]</scope>
    <source>
        <strain evidence="3 4">ACS-093-V-SCH5</strain>
    </source>
</reference>
<feature type="domain" description="DUF4143" evidence="2">
    <location>
        <begin position="218"/>
        <end position="386"/>
    </location>
</feature>
<dbReference type="EMBL" id="AGZR01000009">
    <property type="protein sequence ID" value="EPD32491.1"/>
    <property type="molecule type" value="Genomic_DNA"/>
</dbReference>
<accession>S2W028</accession>
<dbReference type="PATRIC" id="fig|883161.3.peg.2054"/>
<evidence type="ECO:0000259" key="2">
    <source>
        <dbReference type="Pfam" id="PF13635"/>
    </source>
</evidence>
<evidence type="ECO:0008006" key="5">
    <source>
        <dbReference type="Google" id="ProtNLM"/>
    </source>
</evidence>
<dbReference type="AlphaFoldDB" id="S2W028"/>